<dbReference type="Gene3D" id="3.10.350.10">
    <property type="entry name" value="LysM domain"/>
    <property type="match status" value="2"/>
</dbReference>
<evidence type="ECO:0000259" key="5">
    <source>
        <dbReference type="PROSITE" id="PS51782"/>
    </source>
</evidence>
<comment type="similarity">
    <text evidence="4">Belongs to the secreted LysM effector family.</text>
</comment>
<feature type="domain" description="LysM" evidence="5">
    <location>
        <begin position="96"/>
        <end position="142"/>
    </location>
</feature>
<dbReference type="PANTHER" id="PTHR34997">
    <property type="entry name" value="AM15"/>
    <property type="match status" value="1"/>
</dbReference>
<comment type="caution">
    <text evidence="6">The sequence shown here is derived from an EMBL/GenBank/DDBJ whole genome shotgun (WGS) entry which is preliminary data.</text>
</comment>
<name>A0ABR1WKJ4_9PEZI</name>
<keyword evidence="3" id="KW-0843">Virulence</keyword>
<organism evidence="6 7">
    <name type="scientific">Apiospora saccharicola</name>
    <dbReference type="NCBI Taxonomy" id="335842"/>
    <lineage>
        <taxon>Eukaryota</taxon>
        <taxon>Fungi</taxon>
        <taxon>Dikarya</taxon>
        <taxon>Ascomycota</taxon>
        <taxon>Pezizomycotina</taxon>
        <taxon>Sordariomycetes</taxon>
        <taxon>Xylariomycetidae</taxon>
        <taxon>Amphisphaeriales</taxon>
        <taxon>Apiosporaceae</taxon>
        <taxon>Apiospora</taxon>
    </lineage>
</organism>
<dbReference type="EMBL" id="JAQQWM010000001">
    <property type="protein sequence ID" value="KAK8084056.1"/>
    <property type="molecule type" value="Genomic_DNA"/>
</dbReference>
<accession>A0ABR1WKJ4</accession>
<reference evidence="6 7" key="1">
    <citation type="submission" date="2023-01" db="EMBL/GenBank/DDBJ databases">
        <title>Analysis of 21 Apiospora genomes using comparative genomics revels a genus with tremendous synthesis potential of carbohydrate active enzymes and secondary metabolites.</title>
        <authorList>
            <person name="Sorensen T."/>
        </authorList>
    </citation>
    <scope>NUCLEOTIDE SEQUENCE [LARGE SCALE GENOMIC DNA]</scope>
    <source>
        <strain evidence="6 7">CBS 83171</strain>
    </source>
</reference>
<dbReference type="InterPro" id="IPR018392">
    <property type="entry name" value="LysM"/>
</dbReference>
<evidence type="ECO:0000256" key="2">
    <source>
        <dbReference type="ARBA" id="ARBA00022729"/>
    </source>
</evidence>
<protein>
    <recommendedName>
        <fullName evidence="5">LysM domain-containing protein</fullName>
    </recommendedName>
</protein>
<proteinExistence type="inferred from homology"/>
<keyword evidence="1" id="KW-0147">Chitin-binding</keyword>
<keyword evidence="2" id="KW-0732">Signal</keyword>
<dbReference type="InterPro" id="IPR052210">
    <property type="entry name" value="LysM1-like"/>
</dbReference>
<dbReference type="PROSITE" id="PS51782">
    <property type="entry name" value="LYSM"/>
    <property type="match status" value="2"/>
</dbReference>
<evidence type="ECO:0000313" key="7">
    <source>
        <dbReference type="Proteomes" id="UP001446871"/>
    </source>
</evidence>
<keyword evidence="7" id="KW-1185">Reference proteome</keyword>
<evidence type="ECO:0000256" key="1">
    <source>
        <dbReference type="ARBA" id="ARBA00022669"/>
    </source>
</evidence>
<sequence length="206" mass="21879">MGGMVSNCNKFYFVPADTSCSTVLSVNGITLEQLFAWNADVLDDCRGLWAKVYVCVGVIGGGTTTTTTPITPTTTAGNGITTPTPTQPGMVSNCDKFYFVPPDTSCNAVLSTNSITLAQLYAWNAGVGDDCRGLWSRVYVCVHAIGAPTATPTTTKKTTTTTTTAGNGIATPTPSMPNMVSNCKRFYKGEVFCAPKRSPFLYEFIC</sequence>
<evidence type="ECO:0000256" key="4">
    <source>
        <dbReference type="ARBA" id="ARBA00044955"/>
    </source>
</evidence>
<dbReference type="Proteomes" id="UP001446871">
    <property type="component" value="Unassembled WGS sequence"/>
</dbReference>
<evidence type="ECO:0000313" key="6">
    <source>
        <dbReference type="EMBL" id="KAK8084056.1"/>
    </source>
</evidence>
<evidence type="ECO:0000256" key="3">
    <source>
        <dbReference type="ARBA" id="ARBA00023026"/>
    </source>
</evidence>
<dbReference type="PANTHER" id="PTHR34997:SF2">
    <property type="entry name" value="LYSM DOMAIN-CONTAINING PROTEIN-RELATED"/>
    <property type="match status" value="1"/>
</dbReference>
<dbReference type="InterPro" id="IPR036779">
    <property type="entry name" value="LysM_dom_sf"/>
</dbReference>
<feature type="domain" description="LysM" evidence="5">
    <location>
        <begin position="10"/>
        <end position="56"/>
    </location>
</feature>
<gene>
    <name evidence="6" type="ORF">PG996_002837</name>
</gene>